<dbReference type="EMBL" id="SBLB01000013">
    <property type="protein sequence ID" value="RYC66646.1"/>
    <property type="molecule type" value="Genomic_DNA"/>
</dbReference>
<proteinExistence type="predicted"/>
<name>A0A4Q2UCX6_9BACT</name>
<evidence type="ECO:0000313" key="2">
    <source>
        <dbReference type="Proteomes" id="UP000290407"/>
    </source>
</evidence>
<dbReference type="Proteomes" id="UP000290407">
    <property type="component" value="Unassembled WGS sequence"/>
</dbReference>
<comment type="caution">
    <text evidence="1">The sequence shown here is derived from an EMBL/GenBank/DDBJ whole genome shotgun (WGS) entry which is preliminary data.</text>
</comment>
<dbReference type="PROSITE" id="PS51257">
    <property type="entry name" value="PROKAR_LIPOPROTEIN"/>
    <property type="match status" value="1"/>
</dbReference>
<protein>
    <submittedName>
        <fullName evidence="1">Uncharacterized protein</fullName>
    </submittedName>
</protein>
<gene>
    <name evidence="1" type="ORF">EQG79_29090</name>
</gene>
<sequence length="379" mass="42408">MKNFRLVTAVTAFSLLLSAGCEKELDTVDNPNLAQQNATQDEPKAGSGSFAPYEPQYRALLYRALGNVEPTPCNKITPLLLWTGKQILGWKEKAGFVLSDTLEGSLRMVELATYHTAYFQNSPAEQYYGLNGEYTQPINKGFRALKRFWDIQSNNIIVVGMHGSMLQDRRKVVRTFQVGYGYSAYKANQYADSVATLLKTYPEYLNGIHPVFTLNAFAAPDTAYPGVGQVTAKIIMGDGFLQAYEELGYGDVAPQATLAHEFGHQIQYQLGILKPGMKLTPEIARRVELMADAYAAYFLSHARGAAMQWKRVQQFLDVFFNKGDCEFNNNTHHGTHTQRRAAAVWAYNLANDTRKQGGILSSREFARLFDAELPNIVKQ</sequence>
<dbReference type="RefSeq" id="WP_129606518.1">
    <property type="nucleotide sequence ID" value="NZ_SBLB01000013.1"/>
</dbReference>
<reference evidence="1 2" key="1">
    <citation type="submission" date="2019-01" db="EMBL/GenBank/DDBJ databases">
        <title>Spirosoma flava sp. nov., a propanil-degrading bacterium isolated from herbicide-contaminated soil.</title>
        <authorList>
            <person name="Zhang L."/>
            <person name="Jiang J.-D."/>
        </authorList>
    </citation>
    <scope>NUCLEOTIDE SEQUENCE [LARGE SCALE GENOMIC DNA]</scope>
    <source>
        <strain evidence="1 2">TY50</strain>
    </source>
</reference>
<dbReference type="AlphaFoldDB" id="A0A4Q2UCX6"/>
<organism evidence="1 2">
    <name type="scientific">Spirosoma sordidisoli</name>
    <dbReference type="NCBI Taxonomy" id="2502893"/>
    <lineage>
        <taxon>Bacteria</taxon>
        <taxon>Pseudomonadati</taxon>
        <taxon>Bacteroidota</taxon>
        <taxon>Cytophagia</taxon>
        <taxon>Cytophagales</taxon>
        <taxon>Cytophagaceae</taxon>
        <taxon>Spirosoma</taxon>
    </lineage>
</organism>
<keyword evidence="2" id="KW-1185">Reference proteome</keyword>
<evidence type="ECO:0000313" key="1">
    <source>
        <dbReference type="EMBL" id="RYC66646.1"/>
    </source>
</evidence>
<accession>A0A4Q2UCX6</accession>